<dbReference type="Proteomes" id="UP001301958">
    <property type="component" value="Unassembled WGS sequence"/>
</dbReference>
<organism evidence="2 3">
    <name type="scientific">Podospora fimiseda</name>
    <dbReference type="NCBI Taxonomy" id="252190"/>
    <lineage>
        <taxon>Eukaryota</taxon>
        <taxon>Fungi</taxon>
        <taxon>Dikarya</taxon>
        <taxon>Ascomycota</taxon>
        <taxon>Pezizomycotina</taxon>
        <taxon>Sordariomycetes</taxon>
        <taxon>Sordariomycetidae</taxon>
        <taxon>Sordariales</taxon>
        <taxon>Podosporaceae</taxon>
        <taxon>Podospora</taxon>
    </lineage>
</organism>
<keyword evidence="3" id="KW-1185">Reference proteome</keyword>
<name>A0AAN7H1T5_9PEZI</name>
<feature type="region of interest" description="Disordered" evidence="1">
    <location>
        <begin position="158"/>
        <end position="183"/>
    </location>
</feature>
<protein>
    <submittedName>
        <fullName evidence="2">Uncharacterized protein</fullName>
    </submittedName>
</protein>
<feature type="region of interest" description="Disordered" evidence="1">
    <location>
        <begin position="1"/>
        <end position="25"/>
    </location>
</feature>
<comment type="caution">
    <text evidence="2">The sequence shown here is derived from an EMBL/GenBank/DDBJ whole genome shotgun (WGS) entry which is preliminary data.</text>
</comment>
<evidence type="ECO:0000256" key="1">
    <source>
        <dbReference type="SAM" id="MobiDB-lite"/>
    </source>
</evidence>
<reference evidence="2" key="1">
    <citation type="journal article" date="2023" name="Mol. Phylogenet. Evol.">
        <title>Genome-scale phylogeny and comparative genomics of the fungal order Sordariales.</title>
        <authorList>
            <person name="Hensen N."/>
            <person name="Bonometti L."/>
            <person name="Westerberg I."/>
            <person name="Brannstrom I.O."/>
            <person name="Guillou S."/>
            <person name="Cros-Aarteil S."/>
            <person name="Calhoun S."/>
            <person name="Haridas S."/>
            <person name="Kuo A."/>
            <person name="Mondo S."/>
            <person name="Pangilinan J."/>
            <person name="Riley R."/>
            <person name="LaButti K."/>
            <person name="Andreopoulos B."/>
            <person name="Lipzen A."/>
            <person name="Chen C."/>
            <person name="Yan M."/>
            <person name="Daum C."/>
            <person name="Ng V."/>
            <person name="Clum A."/>
            <person name="Steindorff A."/>
            <person name="Ohm R.A."/>
            <person name="Martin F."/>
            <person name="Silar P."/>
            <person name="Natvig D.O."/>
            <person name="Lalanne C."/>
            <person name="Gautier V."/>
            <person name="Ament-Velasquez S.L."/>
            <person name="Kruys A."/>
            <person name="Hutchinson M.I."/>
            <person name="Powell A.J."/>
            <person name="Barry K."/>
            <person name="Miller A.N."/>
            <person name="Grigoriev I.V."/>
            <person name="Debuchy R."/>
            <person name="Gladieux P."/>
            <person name="Hiltunen Thoren M."/>
            <person name="Johannesson H."/>
        </authorList>
    </citation>
    <scope>NUCLEOTIDE SEQUENCE</scope>
    <source>
        <strain evidence="2">CBS 990.96</strain>
    </source>
</reference>
<feature type="region of interest" description="Disordered" evidence="1">
    <location>
        <begin position="268"/>
        <end position="302"/>
    </location>
</feature>
<accession>A0AAN7H1T5</accession>
<feature type="compositionally biased region" description="Pro residues" evidence="1">
    <location>
        <begin position="282"/>
        <end position="294"/>
    </location>
</feature>
<sequence length="433" mass="48257">MPYSTFSSSSDEDKDKKNNPIISKDPLDPIDEKVNRYLVEDILRTKYCIVGSIFLVEGIDQIEIGNKGRSSRRAIRVLLSDGGGGMVIQGLVKPEGHWIVDCGWVREGGYVRLDRVEVGVVDEGGEVVLLIGDMVCVGWNREWLRVFGGEEGVIPGGVGGKGTEVGGEEEGEYVGVGDGEEEEGDVEVEDSEEDEIMEEVLRMVEEEQGGKDVTVPSFPVAVDAREKVVEKEEEDDYISDSDDEAFEALQVSTERALARRVTAVVTEQDQHLETMEQDEPALPSPQQQPPPPPWMAQDPTQPLKLTPLNKVPNLPYKQNWMMNVLAVVVSLSEVESCTIPPYIQRTARLADLSTAKHVHLTVFLEPQKFTPEVGKVVLLVGVKNHRFDGGSLKKYVSDRLRGGKDWWVRRPGEFGWCEEEVERLEGWWGGRRG</sequence>
<proteinExistence type="predicted"/>
<evidence type="ECO:0000313" key="2">
    <source>
        <dbReference type="EMBL" id="KAK4228902.1"/>
    </source>
</evidence>
<reference evidence="2" key="2">
    <citation type="submission" date="2023-05" db="EMBL/GenBank/DDBJ databases">
        <authorList>
            <consortium name="Lawrence Berkeley National Laboratory"/>
            <person name="Steindorff A."/>
            <person name="Hensen N."/>
            <person name="Bonometti L."/>
            <person name="Westerberg I."/>
            <person name="Brannstrom I.O."/>
            <person name="Guillou S."/>
            <person name="Cros-Aarteil S."/>
            <person name="Calhoun S."/>
            <person name="Haridas S."/>
            <person name="Kuo A."/>
            <person name="Mondo S."/>
            <person name="Pangilinan J."/>
            <person name="Riley R."/>
            <person name="Labutti K."/>
            <person name="Andreopoulos B."/>
            <person name="Lipzen A."/>
            <person name="Chen C."/>
            <person name="Yanf M."/>
            <person name="Daum C."/>
            <person name="Ng V."/>
            <person name="Clum A."/>
            <person name="Ohm R."/>
            <person name="Martin F."/>
            <person name="Silar P."/>
            <person name="Natvig D."/>
            <person name="Lalanne C."/>
            <person name="Gautier V."/>
            <person name="Ament-Velasquez S.L."/>
            <person name="Kruys A."/>
            <person name="Hutchinson M.I."/>
            <person name="Powell A.J."/>
            <person name="Barry K."/>
            <person name="Miller A.N."/>
            <person name="Grigoriev I.V."/>
            <person name="Debuchy R."/>
            <person name="Gladieux P."/>
            <person name="Thoren M.H."/>
            <person name="Johannesson H."/>
        </authorList>
    </citation>
    <scope>NUCLEOTIDE SEQUENCE</scope>
    <source>
        <strain evidence="2">CBS 990.96</strain>
    </source>
</reference>
<feature type="compositionally biased region" description="Acidic residues" evidence="1">
    <location>
        <begin position="166"/>
        <end position="183"/>
    </location>
</feature>
<dbReference type="EMBL" id="MU865313">
    <property type="protein sequence ID" value="KAK4228902.1"/>
    <property type="molecule type" value="Genomic_DNA"/>
</dbReference>
<evidence type="ECO:0000313" key="3">
    <source>
        <dbReference type="Proteomes" id="UP001301958"/>
    </source>
</evidence>
<dbReference type="AlphaFoldDB" id="A0AAN7H1T5"/>
<gene>
    <name evidence="2" type="ORF">QBC38DRAFT_522462</name>
</gene>